<dbReference type="EMBL" id="CAJVCH010147387">
    <property type="protein sequence ID" value="CAG7727340.1"/>
    <property type="molecule type" value="Genomic_DNA"/>
</dbReference>
<sequence>MILTVRGAPAPARVPVNLLTQGPIKSDVG</sequence>
<comment type="caution">
    <text evidence="1">The sequence shown here is derived from an EMBL/GenBank/DDBJ whole genome shotgun (WGS) entry which is preliminary data.</text>
</comment>
<gene>
    <name evidence="1" type="ORF">AFUS01_LOCUS16189</name>
</gene>
<dbReference type="Proteomes" id="UP000708208">
    <property type="component" value="Unassembled WGS sequence"/>
</dbReference>
<name>A0A8J2P0E2_9HEXA</name>
<organism evidence="1 2">
    <name type="scientific">Allacma fusca</name>
    <dbReference type="NCBI Taxonomy" id="39272"/>
    <lineage>
        <taxon>Eukaryota</taxon>
        <taxon>Metazoa</taxon>
        <taxon>Ecdysozoa</taxon>
        <taxon>Arthropoda</taxon>
        <taxon>Hexapoda</taxon>
        <taxon>Collembola</taxon>
        <taxon>Symphypleona</taxon>
        <taxon>Sminthuridae</taxon>
        <taxon>Allacma</taxon>
    </lineage>
</organism>
<reference evidence="1" key="1">
    <citation type="submission" date="2021-06" db="EMBL/GenBank/DDBJ databases">
        <authorList>
            <person name="Hodson N. C."/>
            <person name="Mongue J. A."/>
            <person name="Jaron S. K."/>
        </authorList>
    </citation>
    <scope>NUCLEOTIDE SEQUENCE</scope>
</reference>
<protein>
    <submittedName>
        <fullName evidence="1">Uncharacterized protein</fullName>
    </submittedName>
</protein>
<accession>A0A8J2P0E2</accession>
<evidence type="ECO:0000313" key="2">
    <source>
        <dbReference type="Proteomes" id="UP000708208"/>
    </source>
</evidence>
<dbReference type="AlphaFoldDB" id="A0A8J2P0E2"/>
<evidence type="ECO:0000313" key="1">
    <source>
        <dbReference type="EMBL" id="CAG7727340.1"/>
    </source>
</evidence>
<proteinExistence type="predicted"/>
<keyword evidence="2" id="KW-1185">Reference proteome</keyword>
<feature type="non-terminal residue" evidence="1">
    <location>
        <position position="29"/>
    </location>
</feature>